<keyword evidence="1" id="KW-0812">Transmembrane</keyword>
<keyword evidence="1" id="KW-1133">Transmembrane helix</keyword>
<proteinExistence type="predicted"/>
<name>A0A7J7CFH3_TRIWF</name>
<gene>
    <name evidence="2" type="ORF">HS088_TW17G00467</name>
</gene>
<reference evidence="2 3" key="1">
    <citation type="journal article" date="2020" name="Nat. Commun.">
        <title>Genome of Tripterygium wilfordii and identification of cytochrome P450 involved in triptolide biosynthesis.</title>
        <authorList>
            <person name="Tu L."/>
            <person name="Su P."/>
            <person name="Zhang Z."/>
            <person name="Gao L."/>
            <person name="Wang J."/>
            <person name="Hu T."/>
            <person name="Zhou J."/>
            <person name="Zhang Y."/>
            <person name="Zhao Y."/>
            <person name="Liu Y."/>
            <person name="Song Y."/>
            <person name="Tong Y."/>
            <person name="Lu Y."/>
            <person name="Yang J."/>
            <person name="Xu C."/>
            <person name="Jia M."/>
            <person name="Peters R.J."/>
            <person name="Huang L."/>
            <person name="Gao W."/>
        </authorList>
    </citation>
    <scope>NUCLEOTIDE SEQUENCE [LARGE SCALE GENOMIC DNA]</scope>
    <source>
        <strain evidence="3">cv. XIE 37</strain>
        <tissue evidence="2">Leaf</tissue>
    </source>
</reference>
<dbReference type="InParanoid" id="A0A7J7CFH3"/>
<feature type="transmembrane region" description="Helical" evidence="1">
    <location>
        <begin position="48"/>
        <end position="66"/>
    </location>
</feature>
<evidence type="ECO:0000256" key="1">
    <source>
        <dbReference type="SAM" id="Phobius"/>
    </source>
</evidence>
<keyword evidence="1" id="KW-0472">Membrane</keyword>
<accession>A0A7J7CFH3</accession>
<evidence type="ECO:0000313" key="3">
    <source>
        <dbReference type="Proteomes" id="UP000593562"/>
    </source>
</evidence>
<dbReference type="EMBL" id="JAAARO010000017">
    <property type="protein sequence ID" value="KAF5732934.1"/>
    <property type="molecule type" value="Genomic_DNA"/>
</dbReference>
<protein>
    <submittedName>
        <fullName evidence="2">Uncharacterized protein</fullName>
    </submittedName>
</protein>
<keyword evidence="3" id="KW-1185">Reference proteome</keyword>
<sequence>MKDLGQKDCLCMPIHDFTTLLHHNHNISDLLNINASHMIFGFQERSRILLWFALITFRCIALLKWFPSILNHNCWMAIWRWRWRSRWIWIFILGGVTRVGRFWVACDSSPGSVPFYWGSSVHVGRSITCISVMCLRPLF</sequence>
<organism evidence="2 3">
    <name type="scientific">Tripterygium wilfordii</name>
    <name type="common">Thunder God vine</name>
    <dbReference type="NCBI Taxonomy" id="458696"/>
    <lineage>
        <taxon>Eukaryota</taxon>
        <taxon>Viridiplantae</taxon>
        <taxon>Streptophyta</taxon>
        <taxon>Embryophyta</taxon>
        <taxon>Tracheophyta</taxon>
        <taxon>Spermatophyta</taxon>
        <taxon>Magnoliopsida</taxon>
        <taxon>eudicotyledons</taxon>
        <taxon>Gunneridae</taxon>
        <taxon>Pentapetalae</taxon>
        <taxon>rosids</taxon>
        <taxon>fabids</taxon>
        <taxon>Celastrales</taxon>
        <taxon>Celastraceae</taxon>
        <taxon>Tripterygium</taxon>
    </lineage>
</organism>
<comment type="caution">
    <text evidence="2">The sequence shown here is derived from an EMBL/GenBank/DDBJ whole genome shotgun (WGS) entry which is preliminary data.</text>
</comment>
<dbReference type="AlphaFoldDB" id="A0A7J7CFH3"/>
<dbReference type="Proteomes" id="UP000593562">
    <property type="component" value="Unassembled WGS sequence"/>
</dbReference>
<feature type="transmembrane region" description="Helical" evidence="1">
    <location>
        <begin position="87"/>
        <end position="104"/>
    </location>
</feature>
<evidence type="ECO:0000313" key="2">
    <source>
        <dbReference type="EMBL" id="KAF5732934.1"/>
    </source>
</evidence>